<sequence>MASSPASGPVVFSESQGFLRPWWWLLLVLALLPVGIAALSHGPARWSPGPLVLPVLLVAGLFAWLRLDTRLDAQGLTYRMRPLGWTRLTWAQVRTAQVRTYSPLGEYGGWGIRGLSAQNRALNVAGSQGLQLELTDGRRLLLGTQRPEELQQALAQLGAQLAR</sequence>
<dbReference type="EMBL" id="RCYZ01000002">
    <property type="protein sequence ID" value="TPG67284.1"/>
    <property type="molecule type" value="Genomic_DNA"/>
</dbReference>
<feature type="transmembrane region" description="Helical" evidence="1">
    <location>
        <begin position="22"/>
        <end position="39"/>
    </location>
</feature>
<keyword evidence="1" id="KW-0472">Membrane</keyword>
<feature type="transmembrane region" description="Helical" evidence="1">
    <location>
        <begin position="51"/>
        <end position="67"/>
    </location>
</feature>
<dbReference type="AlphaFoldDB" id="A0A502GZM8"/>
<reference evidence="2 3" key="1">
    <citation type="journal article" date="2019" name="Environ. Microbiol.">
        <title>Species interactions and distinct microbial communities in high Arctic permafrost affected cryosols are associated with the CH4 and CO2 gas fluxes.</title>
        <authorList>
            <person name="Altshuler I."/>
            <person name="Hamel J."/>
            <person name="Turney S."/>
            <person name="Magnuson E."/>
            <person name="Levesque R."/>
            <person name="Greer C."/>
            <person name="Whyte L.G."/>
        </authorList>
    </citation>
    <scope>NUCLEOTIDE SEQUENCE [LARGE SCALE GENOMIC DNA]</scope>
    <source>
        <strain evidence="2 3">S9.2P</strain>
    </source>
</reference>
<dbReference type="Proteomes" id="UP000317646">
    <property type="component" value="Unassembled WGS sequence"/>
</dbReference>
<keyword evidence="1" id="KW-1133">Transmembrane helix</keyword>
<proteinExistence type="predicted"/>
<keyword evidence="3" id="KW-1185">Reference proteome</keyword>
<protein>
    <submittedName>
        <fullName evidence="2">Uncharacterized protein</fullName>
    </submittedName>
</protein>
<dbReference type="OrthoDB" id="582675at2"/>
<gene>
    <name evidence="2" type="ORF">EAH73_06030</name>
</gene>
<accession>A0A502GZM8</accession>
<comment type="caution">
    <text evidence="2">The sequence shown here is derived from an EMBL/GenBank/DDBJ whole genome shotgun (WGS) entry which is preliminary data.</text>
</comment>
<evidence type="ECO:0000256" key="1">
    <source>
        <dbReference type="SAM" id="Phobius"/>
    </source>
</evidence>
<organism evidence="2 3">
    <name type="scientific">Hymenobacter nivis</name>
    <dbReference type="NCBI Taxonomy" id="1850093"/>
    <lineage>
        <taxon>Bacteria</taxon>
        <taxon>Pseudomonadati</taxon>
        <taxon>Bacteroidota</taxon>
        <taxon>Cytophagia</taxon>
        <taxon>Cytophagales</taxon>
        <taxon>Hymenobacteraceae</taxon>
        <taxon>Hymenobacter</taxon>
    </lineage>
</organism>
<name>A0A502GZM8_9BACT</name>
<keyword evidence="1" id="KW-0812">Transmembrane</keyword>
<evidence type="ECO:0000313" key="2">
    <source>
        <dbReference type="EMBL" id="TPG67284.1"/>
    </source>
</evidence>
<dbReference type="RefSeq" id="WP_140465590.1">
    <property type="nucleotide sequence ID" value="NZ_RCYZ01000002.1"/>
</dbReference>
<evidence type="ECO:0000313" key="3">
    <source>
        <dbReference type="Proteomes" id="UP000317646"/>
    </source>
</evidence>